<dbReference type="AlphaFoldDB" id="A0A4R0WZV5"/>
<accession>A0A4R0WZV5</accession>
<keyword evidence="2" id="KW-1185">Reference proteome</keyword>
<dbReference type="Proteomes" id="UP000294200">
    <property type="component" value="Unassembled WGS sequence"/>
</dbReference>
<reference evidence="1 2" key="1">
    <citation type="submission" date="2017-02" db="EMBL/GenBank/DDBJ databases">
        <title>Paraburkholderia sophoroidis sp. nov. and Paraburkholderia steynii sp. nov. rhizobial symbionts of the fynbos legume Hypocalyptus sophoroides.</title>
        <authorList>
            <person name="Steenkamp E.T."/>
            <person name="Beukes C.W."/>
            <person name="Van Zyl E."/>
            <person name="Avontuur J."/>
            <person name="Chan W.Y."/>
            <person name="Hassen A."/>
            <person name="Palmer M."/>
            <person name="Mthombeni L."/>
            <person name="Phalane F."/>
            <person name="Sereme K."/>
            <person name="Venter S.N."/>
        </authorList>
    </citation>
    <scope>NUCLEOTIDE SEQUENCE [LARGE SCALE GENOMIC DNA]</scope>
    <source>
        <strain evidence="1 2">HC1.1ba</strain>
    </source>
</reference>
<protein>
    <submittedName>
        <fullName evidence="1">Uncharacterized protein</fullName>
    </submittedName>
</protein>
<organism evidence="1 2">
    <name type="scientific">Paraburkholderia steynii</name>
    <dbReference type="NCBI Taxonomy" id="1245441"/>
    <lineage>
        <taxon>Bacteria</taxon>
        <taxon>Pseudomonadati</taxon>
        <taxon>Pseudomonadota</taxon>
        <taxon>Betaproteobacteria</taxon>
        <taxon>Burkholderiales</taxon>
        <taxon>Burkholderiaceae</taxon>
        <taxon>Paraburkholderia</taxon>
    </lineage>
</organism>
<dbReference type="EMBL" id="MWML01000458">
    <property type="protein sequence ID" value="TCG03263.1"/>
    <property type="molecule type" value="Genomic_DNA"/>
</dbReference>
<sequence>MAQSNRRRNFWPPLDNQARFQDLICTVGTQAFWMQDVLDQSFVVGWTKALEETAPSNRTTQNGSSF</sequence>
<comment type="caution">
    <text evidence="1">The sequence shown here is derived from an EMBL/GenBank/DDBJ whole genome shotgun (WGS) entry which is preliminary data.</text>
</comment>
<proteinExistence type="predicted"/>
<evidence type="ECO:0000313" key="1">
    <source>
        <dbReference type="EMBL" id="TCG03263.1"/>
    </source>
</evidence>
<gene>
    <name evidence="1" type="ORF">BZM27_49790</name>
</gene>
<evidence type="ECO:0000313" key="2">
    <source>
        <dbReference type="Proteomes" id="UP000294200"/>
    </source>
</evidence>
<name>A0A4R0WZV5_9BURK</name>